<dbReference type="EMBL" id="WSFC01000002">
    <property type="protein sequence ID" value="NDL01874.1"/>
    <property type="molecule type" value="Genomic_DNA"/>
</dbReference>
<accession>A0ABX0AMM5</accession>
<dbReference type="InterPro" id="IPR016181">
    <property type="entry name" value="Acyl_CoA_acyltransferase"/>
</dbReference>
<protein>
    <submittedName>
        <fullName evidence="1">GNAT family N-acetyltransferase</fullName>
    </submittedName>
</protein>
<dbReference type="Pfam" id="PF07395">
    <property type="entry name" value="Mig-14"/>
    <property type="match status" value="1"/>
</dbReference>
<dbReference type="Proteomes" id="UP000466619">
    <property type="component" value="Unassembled WGS sequence"/>
</dbReference>
<gene>
    <name evidence="1" type="ORF">GPY48_00940</name>
</gene>
<dbReference type="SUPFAM" id="SSF55729">
    <property type="entry name" value="Acyl-CoA N-acyltransferases (Nat)"/>
    <property type="match status" value="1"/>
</dbReference>
<name>A0ABX0AMM5_9GAMM</name>
<reference evidence="1 2" key="1">
    <citation type="submission" date="2019-12" db="EMBL/GenBank/DDBJ databases">
        <title>Engineering Photorhabdus to improve their lethality against agricultural pests.</title>
        <authorList>
            <person name="Machado R.A.R."/>
        </authorList>
    </citation>
    <scope>NUCLEOTIDE SEQUENCE [LARGE SCALE GENOMIC DNA]</scope>
    <source>
        <strain evidence="1 2">M-CN4</strain>
    </source>
</reference>
<dbReference type="InterPro" id="IPR009977">
    <property type="entry name" value="Mig-14"/>
</dbReference>
<proteinExistence type="predicted"/>
<evidence type="ECO:0000313" key="2">
    <source>
        <dbReference type="Proteomes" id="UP000466619"/>
    </source>
</evidence>
<evidence type="ECO:0000313" key="1">
    <source>
        <dbReference type="EMBL" id="NDL01874.1"/>
    </source>
</evidence>
<comment type="caution">
    <text evidence="1">The sequence shown here is derived from an EMBL/GenBank/DDBJ whole genome shotgun (WGS) entry which is preliminary data.</text>
</comment>
<dbReference type="RefSeq" id="WP_162119844.1">
    <property type="nucleotide sequence ID" value="NZ_CAWPJS010000002.1"/>
</dbReference>
<organism evidence="1 2">
    <name type="scientific">Photorhabdus bodei</name>
    <dbReference type="NCBI Taxonomy" id="2029681"/>
    <lineage>
        <taxon>Bacteria</taxon>
        <taxon>Pseudomonadati</taxon>
        <taxon>Pseudomonadota</taxon>
        <taxon>Gammaproteobacteria</taxon>
        <taxon>Enterobacterales</taxon>
        <taxon>Morganellaceae</taxon>
        <taxon>Photorhabdus</taxon>
    </lineage>
</organism>
<sequence>MKTLLSLFGWKEASIDDYRQCYSMYGGGLATHPVVLDFIHKHFKCDEKYYVQKDSNGLLTAAICIWGERFLANDPCTPLSKYIRIAIPNDELIIPASPEAKFVLPIKSKFISPLNRKNLINSTYIFNANRRVCIAKELGNGGISTKSQKKYKDRLKRFLKIGGKVVDCESFNPREIANIYFSLTEKRWGSCCVDEALTQELFELIQPLIWGNILFYKDEACAFHFITKTCTFEHTIFEFIQAGMDTSDELQKHSIGSLLIWSNIERAYSQYENARYSFGCPSREYKLRWCNLQPIWQNIESVKLKRSIPVDCKIIA</sequence>
<keyword evidence="2" id="KW-1185">Reference proteome</keyword>